<evidence type="ECO:0000313" key="2">
    <source>
        <dbReference type="EMBL" id="GGZ02391.1"/>
    </source>
</evidence>
<protein>
    <submittedName>
        <fullName evidence="2">Uncharacterized protein</fullName>
    </submittedName>
</protein>
<comment type="caution">
    <text evidence="2">The sequence shown here is derived from an EMBL/GenBank/DDBJ whole genome shotgun (WGS) entry which is preliminary data.</text>
</comment>
<proteinExistence type="predicted"/>
<evidence type="ECO:0000313" key="3">
    <source>
        <dbReference type="Proteomes" id="UP000622166"/>
    </source>
</evidence>
<keyword evidence="3" id="KW-1185">Reference proteome</keyword>
<name>A0A918PER2_9ACTN</name>
<dbReference type="EMBL" id="BMVW01000003">
    <property type="protein sequence ID" value="GGZ02391.1"/>
    <property type="molecule type" value="Genomic_DNA"/>
</dbReference>
<reference evidence="2" key="1">
    <citation type="journal article" date="2014" name="Int. J. Syst. Evol. Microbiol.">
        <title>Complete genome sequence of Corynebacterium casei LMG S-19264T (=DSM 44701T), isolated from a smear-ripened cheese.</title>
        <authorList>
            <consortium name="US DOE Joint Genome Institute (JGI-PGF)"/>
            <person name="Walter F."/>
            <person name="Albersmeier A."/>
            <person name="Kalinowski J."/>
            <person name="Ruckert C."/>
        </authorList>
    </citation>
    <scope>NUCLEOTIDE SEQUENCE</scope>
    <source>
        <strain evidence="2">JCM 4815</strain>
    </source>
</reference>
<gene>
    <name evidence="2" type="ORF">GCM10010365_21380</name>
</gene>
<dbReference type="AlphaFoldDB" id="A0A918PER2"/>
<organism evidence="2 3">
    <name type="scientific">Streptomyces poonensis</name>
    <dbReference type="NCBI Taxonomy" id="68255"/>
    <lineage>
        <taxon>Bacteria</taxon>
        <taxon>Bacillati</taxon>
        <taxon>Actinomycetota</taxon>
        <taxon>Actinomycetes</taxon>
        <taxon>Kitasatosporales</taxon>
        <taxon>Streptomycetaceae</taxon>
        <taxon>Streptomyces</taxon>
    </lineage>
</organism>
<reference evidence="2" key="2">
    <citation type="submission" date="2020-09" db="EMBL/GenBank/DDBJ databases">
        <authorList>
            <person name="Sun Q."/>
            <person name="Ohkuma M."/>
        </authorList>
    </citation>
    <scope>NUCLEOTIDE SEQUENCE</scope>
    <source>
        <strain evidence="2">JCM 4815</strain>
    </source>
</reference>
<feature type="region of interest" description="Disordered" evidence="1">
    <location>
        <begin position="91"/>
        <end position="116"/>
    </location>
</feature>
<evidence type="ECO:0000256" key="1">
    <source>
        <dbReference type="SAM" id="MobiDB-lite"/>
    </source>
</evidence>
<feature type="compositionally biased region" description="Basic and acidic residues" evidence="1">
    <location>
        <begin position="99"/>
        <end position="116"/>
    </location>
</feature>
<accession>A0A918PER2</accession>
<sequence length="211" mass="23197">MTAVVGKEISGFMTGPYRFGMAVQKYGGLYFPGVHVTEQRGLHARPFPRGLPVLGRGEKRHAMSFGGGFLHHIAQHVIAAVPVDHHQRLDAGPAQRGRYVPDDRVQGHGGDADRARPGRVLVRTGDGHRRQQPHRRIRRGDLPCDGAGDERVGGERQTRAVLLEAADGQDGHQRARAGRLCPYVLGGVRRYHVHVLRPFALTKTARIGTRS</sequence>
<dbReference type="Proteomes" id="UP000622166">
    <property type="component" value="Unassembled WGS sequence"/>
</dbReference>